<dbReference type="InterPro" id="IPR002657">
    <property type="entry name" value="BilAc:Na_symport/Acr3"/>
</dbReference>
<sequence>MDILISVVLPLGLAFIMFSLGVGLTGADFLRVGQRPVAFLIGAMHQIILLPIAAYFVVRAFGISGELAVGFMILAACPGGVTSNIISRLAKGDVALSVSLTAVISLASVVTVPIIISFALMTFLGADAPDLDIASTAFTMFLLTVVPILLALGVRRLAPDAMTRIEPTLTRIATVLFIIIIFAALASNWDAFVANLPALGPASLVLVVVLTTIGFFVPRLLGRSLNECKTVSIETGIQNGTLGIAIAAIIIGGAEGFGPYSLPSAVYSILMYVILIPVISIYRRLD</sequence>
<accession>A0AAE2VXR7</accession>
<feature type="transmembrane region" description="Helical" evidence="5">
    <location>
        <begin position="67"/>
        <end position="86"/>
    </location>
</feature>
<dbReference type="Gene3D" id="1.20.1530.20">
    <property type="match status" value="1"/>
</dbReference>
<protein>
    <submittedName>
        <fullName evidence="6">Bile acid:sodium symporter family protein</fullName>
    </submittedName>
</protein>
<feature type="transmembrane region" description="Helical" evidence="5">
    <location>
        <begin position="37"/>
        <end position="61"/>
    </location>
</feature>
<name>A0AAE2VXR7_9RHOB</name>
<dbReference type="InterPro" id="IPR004710">
    <property type="entry name" value="Bilac:Na_transpt"/>
</dbReference>
<feature type="transmembrane region" description="Helical" evidence="5">
    <location>
        <begin position="98"/>
        <end position="121"/>
    </location>
</feature>
<proteinExistence type="predicted"/>
<comment type="subcellular location">
    <subcellularLocation>
        <location evidence="1">Membrane</location>
        <topology evidence="1">Multi-pass membrane protein</topology>
    </subcellularLocation>
</comment>
<feature type="transmembrane region" description="Helical" evidence="5">
    <location>
        <begin position="264"/>
        <end position="282"/>
    </location>
</feature>
<gene>
    <name evidence="6" type="ORF">JQV55_08045</name>
</gene>
<keyword evidence="4 5" id="KW-0472">Membrane</keyword>
<dbReference type="PANTHER" id="PTHR10361:SF24">
    <property type="entry name" value="P3 PROTEIN"/>
    <property type="match status" value="1"/>
</dbReference>
<dbReference type="EMBL" id="JAFBRM010000001">
    <property type="protein sequence ID" value="MBM1713508.1"/>
    <property type="molecule type" value="Genomic_DNA"/>
</dbReference>
<dbReference type="AlphaFoldDB" id="A0AAE2VXR7"/>
<evidence type="ECO:0000256" key="2">
    <source>
        <dbReference type="ARBA" id="ARBA00022692"/>
    </source>
</evidence>
<evidence type="ECO:0000313" key="6">
    <source>
        <dbReference type="EMBL" id="MBM1713508.1"/>
    </source>
</evidence>
<organism evidence="6 7">
    <name type="scientific">Sulfitobacter geojensis</name>
    <dbReference type="NCBI Taxonomy" id="1342299"/>
    <lineage>
        <taxon>Bacteria</taxon>
        <taxon>Pseudomonadati</taxon>
        <taxon>Pseudomonadota</taxon>
        <taxon>Alphaproteobacteria</taxon>
        <taxon>Rhodobacterales</taxon>
        <taxon>Roseobacteraceae</taxon>
        <taxon>Sulfitobacter</taxon>
    </lineage>
</organism>
<comment type="caution">
    <text evidence="6">The sequence shown here is derived from an EMBL/GenBank/DDBJ whole genome shotgun (WGS) entry which is preliminary data.</text>
</comment>
<evidence type="ECO:0000256" key="3">
    <source>
        <dbReference type="ARBA" id="ARBA00022989"/>
    </source>
</evidence>
<reference evidence="6 7" key="1">
    <citation type="submission" date="2021-01" db="EMBL/GenBank/DDBJ databases">
        <title>Diatom-associated Roseobacters Show Island Model of Population Structure.</title>
        <authorList>
            <person name="Qu L."/>
            <person name="Feng X."/>
            <person name="Chen Y."/>
            <person name="Li L."/>
            <person name="Wang X."/>
            <person name="Hu Z."/>
            <person name="Wang H."/>
            <person name="Luo H."/>
        </authorList>
    </citation>
    <scope>NUCLEOTIDE SEQUENCE [LARGE SCALE GENOMIC DNA]</scope>
    <source>
        <strain evidence="6 7">TR60-84</strain>
    </source>
</reference>
<evidence type="ECO:0000256" key="4">
    <source>
        <dbReference type="ARBA" id="ARBA00023136"/>
    </source>
</evidence>
<keyword evidence="7" id="KW-1185">Reference proteome</keyword>
<feature type="transmembrane region" description="Helical" evidence="5">
    <location>
        <begin position="239"/>
        <end position="258"/>
    </location>
</feature>
<evidence type="ECO:0000313" key="7">
    <source>
        <dbReference type="Proteomes" id="UP000732193"/>
    </source>
</evidence>
<dbReference type="Pfam" id="PF01758">
    <property type="entry name" value="SBF"/>
    <property type="match status" value="1"/>
</dbReference>
<feature type="transmembrane region" description="Helical" evidence="5">
    <location>
        <begin position="172"/>
        <end position="192"/>
    </location>
</feature>
<keyword evidence="2 5" id="KW-0812">Transmembrane</keyword>
<feature type="transmembrane region" description="Helical" evidence="5">
    <location>
        <begin position="133"/>
        <end position="152"/>
    </location>
</feature>
<evidence type="ECO:0000256" key="1">
    <source>
        <dbReference type="ARBA" id="ARBA00004141"/>
    </source>
</evidence>
<dbReference type="Proteomes" id="UP000732193">
    <property type="component" value="Unassembled WGS sequence"/>
</dbReference>
<feature type="transmembrane region" description="Helical" evidence="5">
    <location>
        <begin position="198"/>
        <end position="218"/>
    </location>
</feature>
<evidence type="ECO:0000256" key="5">
    <source>
        <dbReference type="SAM" id="Phobius"/>
    </source>
</evidence>
<dbReference type="RefSeq" id="WP_203241813.1">
    <property type="nucleotide sequence ID" value="NZ_JAFBRH010000001.1"/>
</dbReference>
<dbReference type="InterPro" id="IPR038770">
    <property type="entry name" value="Na+/solute_symporter_sf"/>
</dbReference>
<dbReference type="GO" id="GO:0016020">
    <property type="term" value="C:membrane"/>
    <property type="evidence" value="ECO:0007669"/>
    <property type="project" value="UniProtKB-SubCell"/>
</dbReference>
<feature type="transmembrane region" description="Helical" evidence="5">
    <location>
        <begin position="6"/>
        <end position="30"/>
    </location>
</feature>
<keyword evidence="3 5" id="KW-1133">Transmembrane helix</keyword>
<dbReference type="PANTHER" id="PTHR10361">
    <property type="entry name" value="SODIUM-BILE ACID COTRANSPORTER"/>
    <property type="match status" value="1"/>
</dbReference>